<dbReference type="EMBL" id="JXLN01013334">
    <property type="protein sequence ID" value="KPM09253.1"/>
    <property type="molecule type" value="Genomic_DNA"/>
</dbReference>
<comment type="caution">
    <text evidence="1">The sequence shown here is derived from an EMBL/GenBank/DDBJ whole genome shotgun (WGS) entry which is preliminary data.</text>
</comment>
<dbReference type="Proteomes" id="UP000616769">
    <property type="component" value="Unassembled WGS sequence"/>
</dbReference>
<dbReference type="AlphaFoldDB" id="A0A132AE89"/>
<evidence type="ECO:0000313" key="1">
    <source>
        <dbReference type="EMBL" id="KPM09253.1"/>
    </source>
</evidence>
<sequence length="60" mass="7090">MILLKKSIENTDLRLQSKPIPKFFIKFPPVELIGVIILVQNFFSKILFRLDHIDHDRAIE</sequence>
<accession>A0A132AE89</accession>
<organism evidence="1 2">
    <name type="scientific">Sarcoptes scabiei</name>
    <name type="common">Itch mite</name>
    <name type="synonym">Acarus scabiei</name>
    <dbReference type="NCBI Taxonomy" id="52283"/>
    <lineage>
        <taxon>Eukaryota</taxon>
        <taxon>Metazoa</taxon>
        <taxon>Ecdysozoa</taxon>
        <taxon>Arthropoda</taxon>
        <taxon>Chelicerata</taxon>
        <taxon>Arachnida</taxon>
        <taxon>Acari</taxon>
        <taxon>Acariformes</taxon>
        <taxon>Sarcoptiformes</taxon>
        <taxon>Astigmata</taxon>
        <taxon>Psoroptidia</taxon>
        <taxon>Sarcoptoidea</taxon>
        <taxon>Sarcoptidae</taxon>
        <taxon>Sarcoptinae</taxon>
        <taxon>Sarcoptes</taxon>
    </lineage>
</organism>
<gene>
    <name evidence="1" type="ORF">QR98_0077870</name>
</gene>
<proteinExistence type="predicted"/>
<reference evidence="1 2" key="1">
    <citation type="journal article" date="2015" name="Parasit. Vectors">
        <title>Draft genome of the scabies mite.</title>
        <authorList>
            <person name="Rider S.D.Jr."/>
            <person name="Morgan M.S."/>
            <person name="Arlian L.G."/>
        </authorList>
    </citation>
    <scope>NUCLEOTIDE SEQUENCE [LARGE SCALE GENOMIC DNA]</scope>
    <source>
        <strain evidence="1">Arlian Lab</strain>
    </source>
</reference>
<evidence type="ECO:0000313" key="2">
    <source>
        <dbReference type="Proteomes" id="UP000616769"/>
    </source>
</evidence>
<dbReference type="VEuPathDB" id="VectorBase:SSCA002075"/>
<name>A0A132AE89_SARSC</name>
<protein>
    <submittedName>
        <fullName evidence="1">Uncharacterized protein</fullName>
    </submittedName>
</protein>